<comment type="caution">
    <text evidence="2">The sequence shown here is derived from an EMBL/GenBank/DDBJ whole genome shotgun (WGS) entry which is preliminary data.</text>
</comment>
<dbReference type="EMBL" id="MUJZ01041405">
    <property type="protein sequence ID" value="OTF75542.1"/>
    <property type="molecule type" value="Genomic_DNA"/>
</dbReference>
<sequence length="159" mass="17857">MKIWLDKNLEDYFTDIDVFNNSDSMNMNNSIEQQNPWGPTMQCSSSSNSKIVNDEGWANFLNDPFASSPMVSIMNQPPQFSKEAFNNTTTTTATTESVKDHVNDDLINKPNNVEENLFFANITSSSSPKRTNDNNNREDDQIVANSSMIADDPNNDSTE</sequence>
<protein>
    <submittedName>
        <fullName evidence="2">Uncharacterized protein</fullName>
    </submittedName>
</protein>
<feature type="compositionally biased region" description="Basic and acidic residues" evidence="1">
    <location>
        <begin position="130"/>
        <end position="140"/>
    </location>
</feature>
<proteinExistence type="predicted"/>
<evidence type="ECO:0000256" key="1">
    <source>
        <dbReference type="SAM" id="MobiDB-lite"/>
    </source>
</evidence>
<name>A0A1Y3B3Y9_EURMA</name>
<keyword evidence="3" id="KW-1185">Reference proteome</keyword>
<evidence type="ECO:0000313" key="3">
    <source>
        <dbReference type="Proteomes" id="UP000194236"/>
    </source>
</evidence>
<reference evidence="2 3" key="1">
    <citation type="submission" date="2017-03" db="EMBL/GenBank/DDBJ databases">
        <title>Genome Survey of Euroglyphus maynei.</title>
        <authorList>
            <person name="Arlian L.G."/>
            <person name="Morgan M.S."/>
            <person name="Rider S.D."/>
        </authorList>
    </citation>
    <scope>NUCLEOTIDE SEQUENCE [LARGE SCALE GENOMIC DNA]</scope>
    <source>
        <strain evidence="2">Arlian Lab</strain>
        <tissue evidence="2">Whole body</tissue>
    </source>
</reference>
<gene>
    <name evidence="2" type="ORF">BLA29_000007</name>
</gene>
<dbReference type="AlphaFoldDB" id="A0A1Y3B3Y9"/>
<accession>A0A1Y3B3Y9</accession>
<organism evidence="2 3">
    <name type="scientific">Euroglyphus maynei</name>
    <name type="common">Mayne's house dust mite</name>
    <dbReference type="NCBI Taxonomy" id="6958"/>
    <lineage>
        <taxon>Eukaryota</taxon>
        <taxon>Metazoa</taxon>
        <taxon>Ecdysozoa</taxon>
        <taxon>Arthropoda</taxon>
        <taxon>Chelicerata</taxon>
        <taxon>Arachnida</taxon>
        <taxon>Acari</taxon>
        <taxon>Acariformes</taxon>
        <taxon>Sarcoptiformes</taxon>
        <taxon>Astigmata</taxon>
        <taxon>Psoroptidia</taxon>
        <taxon>Analgoidea</taxon>
        <taxon>Pyroglyphidae</taxon>
        <taxon>Pyroglyphinae</taxon>
        <taxon>Euroglyphus</taxon>
    </lineage>
</organism>
<dbReference type="Proteomes" id="UP000194236">
    <property type="component" value="Unassembled WGS sequence"/>
</dbReference>
<feature type="region of interest" description="Disordered" evidence="1">
    <location>
        <begin position="122"/>
        <end position="159"/>
    </location>
</feature>
<evidence type="ECO:0000313" key="2">
    <source>
        <dbReference type="EMBL" id="OTF75542.1"/>
    </source>
</evidence>